<sequence length="48" mass="5707">MKQMMTISDYLNVLEIASDEDLLLELVERQKRLKILLSLIKHYFLNAI</sequence>
<accession>A0A7R9MRC5</accession>
<protein>
    <recommendedName>
        <fullName evidence="3">Maturase K</fullName>
    </recommendedName>
</protein>
<evidence type="ECO:0000313" key="2">
    <source>
        <dbReference type="Proteomes" id="UP000728032"/>
    </source>
</evidence>
<reference evidence="1" key="1">
    <citation type="submission" date="2020-11" db="EMBL/GenBank/DDBJ databases">
        <authorList>
            <person name="Tran Van P."/>
        </authorList>
    </citation>
    <scope>NUCLEOTIDE SEQUENCE</scope>
</reference>
<evidence type="ECO:0008006" key="3">
    <source>
        <dbReference type="Google" id="ProtNLM"/>
    </source>
</evidence>
<dbReference type="EMBL" id="OC949547">
    <property type="protein sequence ID" value="CAD7663842.1"/>
    <property type="molecule type" value="Genomic_DNA"/>
</dbReference>
<dbReference type="Proteomes" id="UP000728032">
    <property type="component" value="Unassembled WGS sequence"/>
</dbReference>
<dbReference type="AlphaFoldDB" id="A0A7R9MRC5"/>
<dbReference type="EMBL" id="CAJPVJ010034722">
    <property type="protein sequence ID" value="CAG2180979.1"/>
    <property type="molecule type" value="Genomic_DNA"/>
</dbReference>
<evidence type="ECO:0000313" key="1">
    <source>
        <dbReference type="EMBL" id="CAD7663842.1"/>
    </source>
</evidence>
<name>A0A7R9MRC5_9ACAR</name>
<organism evidence="1">
    <name type="scientific">Oppiella nova</name>
    <dbReference type="NCBI Taxonomy" id="334625"/>
    <lineage>
        <taxon>Eukaryota</taxon>
        <taxon>Metazoa</taxon>
        <taxon>Ecdysozoa</taxon>
        <taxon>Arthropoda</taxon>
        <taxon>Chelicerata</taxon>
        <taxon>Arachnida</taxon>
        <taxon>Acari</taxon>
        <taxon>Acariformes</taxon>
        <taxon>Sarcoptiformes</taxon>
        <taxon>Oribatida</taxon>
        <taxon>Brachypylina</taxon>
        <taxon>Oppioidea</taxon>
        <taxon>Oppiidae</taxon>
        <taxon>Oppiella</taxon>
    </lineage>
</organism>
<gene>
    <name evidence="1" type="ORF">ONB1V03_LOCUS20400</name>
</gene>
<proteinExistence type="predicted"/>
<keyword evidence="2" id="KW-1185">Reference proteome</keyword>